<proteinExistence type="inferred from homology"/>
<evidence type="ECO:0000313" key="11">
    <source>
        <dbReference type="Proteomes" id="UP000321062"/>
    </source>
</evidence>
<evidence type="ECO:0000256" key="7">
    <source>
        <dbReference type="ARBA" id="ARBA00022840"/>
    </source>
</evidence>
<dbReference type="Pfam" id="PF08352">
    <property type="entry name" value="oligo_HPY"/>
    <property type="match status" value="1"/>
</dbReference>
<dbReference type="InterPro" id="IPR003439">
    <property type="entry name" value="ABC_transporter-like_ATP-bd"/>
</dbReference>
<dbReference type="PANTHER" id="PTHR43297:SF14">
    <property type="entry name" value="ATPASE AAA-TYPE CORE DOMAIN-CONTAINING PROTEIN"/>
    <property type="match status" value="1"/>
</dbReference>
<dbReference type="Proteomes" id="UP000321062">
    <property type="component" value="Chromosome"/>
</dbReference>
<dbReference type="InterPro" id="IPR050388">
    <property type="entry name" value="ABC_Ni/Peptide_Import"/>
</dbReference>
<dbReference type="OrthoDB" id="9815712at2"/>
<reference evidence="10 11" key="1">
    <citation type="journal article" date="2015" name="Int. J. Syst. Evol. Microbiol.">
        <title>Youhaiella tibetensis gen. nov., sp. nov., isolated from subsurface sediment.</title>
        <authorList>
            <person name="Wang Y.X."/>
            <person name="Huang F.Q."/>
            <person name="Nogi Y."/>
            <person name="Pang S.J."/>
            <person name="Wang P.K."/>
            <person name="Lv J."/>
        </authorList>
    </citation>
    <scope>NUCLEOTIDE SEQUENCE [LARGE SCALE GENOMIC DNA]</scope>
    <source>
        <strain evidence="11">fig4</strain>
    </source>
</reference>
<organism evidence="10 11">
    <name type="scientific">Paradevosia tibetensis</name>
    <dbReference type="NCBI Taxonomy" id="1447062"/>
    <lineage>
        <taxon>Bacteria</taxon>
        <taxon>Pseudomonadati</taxon>
        <taxon>Pseudomonadota</taxon>
        <taxon>Alphaproteobacteria</taxon>
        <taxon>Hyphomicrobiales</taxon>
        <taxon>Devosiaceae</taxon>
        <taxon>Paradevosia</taxon>
    </lineage>
</organism>
<dbReference type="SMART" id="SM00382">
    <property type="entry name" value="AAA"/>
    <property type="match status" value="1"/>
</dbReference>
<evidence type="ECO:0000313" key="10">
    <source>
        <dbReference type="EMBL" id="QEE19205.1"/>
    </source>
</evidence>
<keyword evidence="9" id="KW-0472">Membrane</keyword>
<evidence type="ECO:0000256" key="4">
    <source>
        <dbReference type="ARBA" id="ARBA00022475"/>
    </source>
</evidence>
<accession>A0A5B9DJX9</accession>
<evidence type="ECO:0000256" key="8">
    <source>
        <dbReference type="ARBA" id="ARBA00022967"/>
    </source>
</evidence>
<evidence type="ECO:0000256" key="9">
    <source>
        <dbReference type="ARBA" id="ARBA00023136"/>
    </source>
</evidence>
<dbReference type="CDD" id="cd03257">
    <property type="entry name" value="ABC_NikE_OppD_transporters"/>
    <property type="match status" value="1"/>
</dbReference>
<keyword evidence="8" id="KW-1278">Translocase</keyword>
<sequence>MSKPLLTISNLSAVSRRDNKPILRDVSLSLDNGRIQGLVGESGAGKSTISKAILGILASSVTITGGSVMLDGHDLINMPEREKRRFVGSQIALIPQDPLTALNPGRKIGDQLTDGLRMWKGLSGKAAAARGLELLDQVAIRDPKRVMESFPHQLSGGMRQRVLIASAFALQPRLLIADEPTTALDVTVQKQVLKLLKTMQAEHGTAVLFVTHDLGVVAQLCDEVTLLFQGKVMEQGVAEQIFSAPRHAYTRALIAASPRYDNPSAGLHPIDDAVIAACRAEVASFDNQGARHG</sequence>
<dbReference type="AlphaFoldDB" id="A0A5B9DJX9"/>
<dbReference type="InterPro" id="IPR017871">
    <property type="entry name" value="ABC_transporter-like_CS"/>
</dbReference>
<dbReference type="FunFam" id="3.40.50.300:FF:000016">
    <property type="entry name" value="Oligopeptide ABC transporter ATP-binding component"/>
    <property type="match status" value="1"/>
</dbReference>
<keyword evidence="7 10" id="KW-0067">ATP-binding</keyword>
<dbReference type="InterPro" id="IPR003593">
    <property type="entry name" value="AAA+_ATPase"/>
</dbReference>
<comment type="subcellular location">
    <subcellularLocation>
        <location evidence="1">Cell inner membrane</location>
        <topology evidence="1">Peripheral membrane protein</topology>
    </subcellularLocation>
</comment>
<keyword evidence="6" id="KW-0547">Nucleotide-binding</keyword>
<evidence type="ECO:0000256" key="6">
    <source>
        <dbReference type="ARBA" id="ARBA00022741"/>
    </source>
</evidence>
<name>A0A5B9DJX9_9HYPH</name>
<dbReference type="GO" id="GO:0016887">
    <property type="term" value="F:ATP hydrolysis activity"/>
    <property type="evidence" value="ECO:0007669"/>
    <property type="project" value="InterPro"/>
</dbReference>
<evidence type="ECO:0000256" key="1">
    <source>
        <dbReference type="ARBA" id="ARBA00004417"/>
    </source>
</evidence>
<evidence type="ECO:0000256" key="2">
    <source>
        <dbReference type="ARBA" id="ARBA00005417"/>
    </source>
</evidence>
<keyword evidence="4" id="KW-1003">Cell membrane</keyword>
<keyword evidence="3" id="KW-0813">Transport</keyword>
<evidence type="ECO:0000256" key="5">
    <source>
        <dbReference type="ARBA" id="ARBA00022519"/>
    </source>
</evidence>
<dbReference type="PANTHER" id="PTHR43297">
    <property type="entry name" value="OLIGOPEPTIDE TRANSPORT ATP-BINDING PROTEIN APPD"/>
    <property type="match status" value="1"/>
</dbReference>
<evidence type="ECO:0000256" key="3">
    <source>
        <dbReference type="ARBA" id="ARBA00022448"/>
    </source>
</evidence>
<dbReference type="InterPro" id="IPR027417">
    <property type="entry name" value="P-loop_NTPase"/>
</dbReference>
<dbReference type="Pfam" id="PF00005">
    <property type="entry name" value="ABC_tran"/>
    <property type="match status" value="1"/>
</dbReference>
<dbReference type="PROSITE" id="PS50893">
    <property type="entry name" value="ABC_TRANSPORTER_2"/>
    <property type="match status" value="1"/>
</dbReference>
<keyword evidence="5" id="KW-0997">Cell inner membrane</keyword>
<gene>
    <name evidence="10" type="ORF">FNA67_03020</name>
</gene>
<dbReference type="GO" id="GO:0015833">
    <property type="term" value="P:peptide transport"/>
    <property type="evidence" value="ECO:0007669"/>
    <property type="project" value="InterPro"/>
</dbReference>
<dbReference type="InterPro" id="IPR013563">
    <property type="entry name" value="Oligopep_ABC_C"/>
</dbReference>
<dbReference type="GO" id="GO:0055085">
    <property type="term" value="P:transmembrane transport"/>
    <property type="evidence" value="ECO:0007669"/>
    <property type="project" value="UniProtKB-ARBA"/>
</dbReference>
<dbReference type="RefSeq" id="WP_147655032.1">
    <property type="nucleotide sequence ID" value="NZ_BMFM01000001.1"/>
</dbReference>
<dbReference type="GO" id="GO:0005524">
    <property type="term" value="F:ATP binding"/>
    <property type="evidence" value="ECO:0007669"/>
    <property type="project" value="UniProtKB-KW"/>
</dbReference>
<dbReference type="Gene3D" id="3.40.50.300">
    <property type="entry name" value="P-loop containing nucleotide triphosphate hydrolases"/>
    <property type="match status" value="1"/>
</dbReference>
<dbReference type="PROSITE" id="PS00211">
    <property type="entry name" value="ABC_TRANSPORTER_1"/>
    <property type="match status" value="1"/>
</dbReference>
<dbReference type="GO" id="GO:0005886">
    <property type="term" value="C:plasma membrane"/>
    <property type="evidence" value="ECO:0007669"/>
    <property type="project" value="UniProtKB-SubCell"/>
</dbReference>
<protein>
    <submittedName>
        <fullName evidence="10">ABC transporter ATP-binding protein</fullName>
    </submittedName>
</protein>
<dbReference type="KEGG" id="yti:FNA67_03020"/>
<comment type="similarity">
    <text evidence="2">Belongs to the ABC transporter superfamily.</text>
</comment>
<dbReference type="SUPFAM" id="SSF52540">
    <property type="entry name" value="P-loop containing nucleoside triphosphate hydrolases"/>
    <property type="match status" value="1"/>
</dbReference>
<keyword evidence="11" id="KW-1185">Reference proteome</keyword>
<dbReference type="EMBL" id="CP041690">
    <property type="protein sequence ID" value="QEE19205.1"/>
    <property type="molecule type" value="Genomic_DNA"/>
</dbReference>